<organism evidence="3">
    <name type="scientific">Leptolyngbya boryana CZ1</name>
    <dbReference type="NCBI Taxonomy" id="3060204"/>
    <lineage>
        <taxon>Bacteria</taxon>
        <taxon>Bacillati</taxon>
        <taxon>Cyanobacteriota</taxon>
        <taxon>Cyanophyceae</taxon>
        <taxon>Leptolyngbyales</taxon>
        <taxon>Leptolyngbyaceae</taxon>
        <taxon>Leptolyngbya group</taxon>
        <taxon>Leptolyngbya</taxon>
    </lineage>
</organism>
<feature type="domain" description="HTH cro/C1-type" evidence="2">
    <location>
        <begin position="13"/>
        <end position="66"/>
    </location>
</feature>
<dbReference type="Gene3D" id="1.10.260.40">
    <property type="entry name" value="lambda repressor-like DNA-binding domains"/>
    <property type="match status" value="1"/>
</dbReference>
<reference evidence="3" key="1">
    <citation type="journal article" date="2023" name="Plants (Basel)">
        <title>Genomic Analysis of Leptolyngbya boryana CZ1 Reveals Efficient Carbon Fixation Modules.</title>
        <authorList>
            <person name="Bai X."/>
            <person name="Wang H."/>
            <person name="Cheng W."/>
            <person name="Wang J."/>
            <person name="Ma M."/>
            <person name="Hu H."/>
            <person name="Song Z."/>
            <person name="Ma H."/>
            <person name="Fan Y."/>
            <person name="Du C."/>
            <person name="Xu J."/>
        </authorList>
    </citation>
    <scope>NUCLEOTIDE SEQUENCE</scope>
    <source>
        <strain evidence="3">CZ1</strain>
    </source>
</reference>
<accession>A0AA96X1G8</accession>
<dbReference type="AlphaFoldDB" id="A0AA96X1G8"/>
<dbReference type="CDD" id="cd00093">
    <property type="entry name" value="HTH_XRE"/>
    <property type="match status" value="1"/>
</dbReference>
<dbReference type="Pfam" id="PF01381">
    <property type="entry name" value="HTH_3"/>
    <property type="match status" value="1"/>
</dbReference>
<dbReference type="EMBL" id="CP130144">
    <property type="protein sequence ID" value="WNZ49247.1"/>
    <property type="molecule type" value="Genomic_DNA"/>
</dbReference>
<dbReference type="PROSITE" id="PS50943">
    <property type="entry name" value="HTH_CROC1"/>
    <property type="match status" value="1"/>
</dbReference>
<name>A0AA96X1G8_LEPBY</name>
<evidence type="ECO:0000259" key="2">
    <source>
        <dbReference type="PROSITE" id="PS50943"/>
    </source>
</evidence>
<dbReference type="InterPro" id="IPR010982">
    <property type="entry name" value="Lambda_DNA-bd_dom_sf"/>
</dbReference>
<sequence length="81" mass="9275">MSSEGIESTFVSLRKELGLTQEDIANELEVTPRTVINWENGHSEPRLSIRQVKKLCALFKRPIEQIPDDFFANKNTETLTN</sequence>
<dbReference type="PANTHER" id="PTHR46558:SF4">
    <property type="entry name" value="DNA-BIDING PHAGE PROTEIN"/>
    <property type="match status" value="1"/>
</dbReference>
<dbReference type="GO" id="GO:0003677">
    <property type="term" value="F:DNA binding"/>
    <property type="evidence" value="ECO:0007669"/>
    <property type="project" value="UniProtKB-KW"/>
</dbReference>
<reference evidence="3" key="2">
    <citation type="submission" date="2023-07" db="EMBL/GenBank/DDBJ databases">
        <authorList>
            <person name="Bai X.-H."/>
            <person name="Wang H.-H."/>
            <person name="Wang J."/>
            <person name="Ma M.-Y."/>
            <person name="Hu H.-H."/>
            <person name="Song Z.-L."/>
            <person name="Ma H.-G."/>
            <person name="Fan Y."/>
            <person name="Du C.-Y."/>
            <person name="Xu J.-C."/>
        </authorList>
    </citation>
    <scope>NUCLEOTIDE SEQUENCE</scope>
    <source>
        <strain evidence="3">CZ1</strain>
    </source>
</reference>
<gene>
    <name evidence="3" type="ORF">Q2T42_21900</name>
</gene>
<protein>
    <submittedName>
        <fullName evidence="3">Helix-turn-helix transcriptional regulator</fullName>
    </submittedName>
</protein>
<evidence type="ECO:0000256" key="1">
    <source>
        <dbReference type="ARBA" id="ARBA00023125"/>
    </source>
</evidence>
<proteinExistence type="predicted"/>
<dbReference type="SUPFAM" id="SSF47413">
    <property type="entry name" value="lambda repressor-like DNA-binding domains"/>
    <property type="match status" value="1"/>
</dbReference>
<dbReference type="PANTHER" id="PTHR46558">
    <property type="entry name" value="TRACRIPTIONAL REGULATORY PROTEIN-RELATED-RELATED"/>
    <property type="match status" value="1"/>
</dbReference>
<keyword evidence="1" id="KW-0238">DNA-binding</keyword>
<evidence type="ECO:0000313" key="3">
    <source>
        <dbReference type="EMBL" id="WNZ49247.1"/>
    </source>
</evidence>
<dbReference type="InterPro" id="IPR001387">
    <property type="entry name" value="Cro/C1-type_HTH"/>
</dbReference>
<dbReference type="SMART" id="SM00530">
    <property type="entry name" value="HTH_XRE"/>
    <property type="match status" value="1"/>
</dbReference>
<dbReference type="RefSeq" id="WP_316429100.1">
    <property type="nucleotide sequence ID" value="NZ_CP130144.1"/>
</dbReference>